<feature type="domain" description="TonB-dependent receptor plug" evidence="14">
    <location>
        <begin position="158"/>
        <end position="265"/>
    </location>
</feature>
<evidence type="ECO:0000259" key="13">
    <source>
        <dbReference type="Pfam" id="PF00593"/>
    </source>
</evidence>
<dbReference type="InterPro" id="IPR012910">
    <property type="entry name" value="Plug_dom"/>
</dbReference>
<name>A0A5C9AA62_9GAMM</name>
<dbReference type="CDD" id="cd01347">
    <property type="entry name" value="ligand_gated_channel"/>
    <property type="match status" value="1"/>
</dbReference>
<evidence type="ECO:0000313" key="16">
    <source>
        <dbReference type="Proteomes" id="UP000321039"/>
    </source>
</evidence>
<keyword evidence="5 11" id="KW-0812">Transmembrane</keyword>
<keyword evidence="10 11" id="KW-0998">Cell outer membrane</keyword>
<dbReference type="PROSITE" id="PS52016">
    <property type="entry name" value="TONB_DEPENDENT_REC_3"/>
    <property type="match status" value="1"/>
</dbReference>
<protein>
    <submittedName>
        <fullName evidence="15">TonB-dependent receptor</fullName>
    </submittedName>
</protein>
<feature type="domain" description="TonB-dependent receptor-like beta-barrel" evidence="13">
    <location>
        <begin position="333"/>
        <end position="845"/>
    </location>
</feature>
<comment type="caution">
    <text evidence="15">The sequence shown here is derived from an EMBL/GenBank/DDBJ whole genome shotgun (WGS) entry which is preliminary data.</text>
</comment>
<organism evidence="15 16">
    <name type="scientific">Parahaliea maris</name>
    <dbReference type="NCBI Taxonomy" id="2716870"/>
    <lineage>
        <taxon>Bacteria</taxon>
        <taxon>Pseudomonadati</taxon>
        <taxon>Pseudomonadota</taxon>
        <taxon>Gammaproteobacteria</taxon>
        <taxon>Cellvibrionales</taxon>
        <taxon>Halieaceae</taxon>
        <taxon>Parahaliea</taxon>
    </lineage>
</organism>
<gene>
    <name evidence="15" type="ORF">FV139_03415</name>
</gene>
<sequence length="881" mass="96871">MRQLLEAVAEGMAGNKPLRARHQRRVQAALAQRRGQVHAEFLSRFAKAGEESTANQGGGGGRHGARLRGVRVSSNVMFVSLNVKKEPGERCYFPLSVRYGLRPRWHIHFFLEDNNMQRHPLTLSLGLLTASMVAGSAFAQQGPLEEVIVTAQKRSESLEDVPISIAVMGSEAMNKTGVRQMRELAEFVPNVSFTSGSDSNTAVRVRGVGANTRNIGFDTRVGLYLDGVYLGQSPAQNMDIVDLERVEIARGPQGTLFGKNTVAGAINLITHKPDQEFLTEVRGEYGNLDSHRVSAIVNVPLTDTIATRFSVSDNHRDGFVKDITTGTDFNERDGTTYRGQVRYAGDRVDFNLAADYLESERVSYMGEAVTDWSGSISPDPFAPREDEISNNVDNYEKREVWGISATADIDLGSDYSLRSITAYRETESARISDSDHSANDLIKVDYPDQYEQWSQELQLFSPSGERLQYVAGLYLYDQTGSTQRVPSLGSDMDILFDALGVPLAPFSDLFTGAALNTAGTVDTESWAVFINGTYELSDRLTLGFGARYTEEEKTVDYSMIGDVVYLGGVFPVTIAQIFGVAEGPIVDGRTTALYEDKQSYDDFSPTLSLTYAITEEVNVYAKYSSAFKSGGFNVDFVPQAVFDSGLDFDTETVDAYELGLKGTALDGNLRFALAAFQMNFDDYQLNQFVDLGNNLSAITIRNAAEVESRGFEAEATWYPSPNLMLMGSVGYNDAEFSDFPGGATSRNPEGLGADLSGNKLPLAPEWSTAFAAQYNVPVDALNAELVTRLDWTWNDGTYTSEDNIKVANPGSSIPYGYADSYSVLNGRIGLEAMGHWSVYLWGRNLLDEEYLVDTPSDFFGTVLEFKGDPRTYGIEVAYTFD</sequence>
<dbReference type="GO" id="GO:0006826">
    <property type="term" value="P:iron ion transport"/>
    <property type="evidence" value="ECO:0007669"/>
    <property type="project" value="UniProtKB-KW"/>
</dbReference>
<dbReference type="PANTHER" id="PTHR32552">
    <property type="entry name" value="FERRICHROME IRON RECEPTOR-RELATED"/>
    <property type="match status" value="1"/>
</dbReference>
<dbReference type="Pfam" id="PF07715">
    <property type="entry name" value="Plug"/>
    <property type="match status" value="1"/>
</dbReference>
<evidence type="ECO:0000256" key="2">
    <source>
        <dbReference type="ARBA" id="ARBA00022448"/>
    </source>
</evidence>
<dbReference type="Proteomes" id="UP000321039">
    <property type="component" value="Unassembled WGS sequence"/>
</dbReference>
<evidence type="ECO:0000256" key="11">
    <source>
        <dbReference type="PROSITE-ProRule" id="PRU01360"/>
    </source>
</evidence>
<evidence type="ECO:0000313" key="15">
    <source>
        <dbReference type="EMBL" id="TXS96540.1"/>
    </source>
</evidence>
<comment type="subcellular location">
    <subcellularLocation>
        <location evidence="1 11">Cell outer membrane</location>
        <topology evidence="1 11">Multi-pass membrane protein</topology>
    </subcellularLocation>
</comment>
<accession>A0A5C9AA62</accession>
<keyword evidence="9 11" id="KW-0472">Membrane</keyword>
<evidence type="ECO:0000256" key="8">
    <source>
        <dbReference type="ARBA" id="ARBA00023077"/>
    </source>
</evidence>
<dbReference type="PANTHER" id="PTHR32552:SF81">
    <property type="entry name" value="TONB-DEPENDENT OUTER MEMBRANE RECEPTOR"/>
    <property type="match status" value="1"/>
</dbReference>
<dbReference type="AlphaFoldDB" id="A0A5C9AA62"/>
<reference evidence="15 16" key="1">
    <citation type="submission" date="2019-08" db="EMBL/GenBank/DDBJ databases">
        <title>Parahaliea maris sp. nov., isolated from the surface seawater.</title>
        <authorList>
            <person name="Liu Y."/>
        </authorList>
    </citation>
    <scope>NUCLEOTIDE SEQUENCE [LARGE SCALE GENOMIC DNA]</scope>
    <source>
        <strain evidence="15 16">HSLHS9</strain>
    </source>
</reference>
<keyword evidence="2 11" id="KW-0813">Transport</keyword>
<keyword evidence="7" id="KW-0406">Ion transport</keyword>
<dbReference type="Gene3D" id="2.40.170.20">
    <property type="entry name" value="TonB-dependent receptor, beta-barrel domain"/>
    <property type="match status" value="1"/>
</dbReference>
<proteinExistence type="inferred from homology"/>
<evidence type="ECO:0000256" key="12">
    <source>
        <dbReference type="RuleBase" id="RU003357"/>
    </source>
</evidence>
<evidence type="ECO:0000259" key="14">
    <source>
        <dbReference type="Pfam" id="PF07715"/>
    </source>
</evidence>
<comment type="similarity">
    <text evidence="11 12">Belongs to the TonB-dependent receptor family.</text>
</comment>
<evidence type="ECO:0000256" key="6">
    <source>
        <dbReference type="ARBA" id="ARBA00023004"/>
    </source>
</evidence>
<evidence type="ECO:0000256" key="3">
    <source>
        <dbReference type="ARBA" id="ARBA00022452"/>
    </source>
</evidence>
<dbReference type="InterPro" id="IPR036942">
    <property type="entry name" value="Beta-barrel_TonB_sf"/>
</dbReference>
<dbReference type="EMBL" id="VRZA01000001">
    <property type="protein sequence ID" value="TXS96540.1"/>
    <property type="molecule type" value="Genomic_DNA"/>
</dbReference>
<dbReference type="InterPro" id="IPR000531">
    <property type="entry name" value="Beta-barrel_TonB"/>
</dbReference>
<evidence type="ECO:0000256" key="10">
    <source>
        <dbReference type="ARBA" id="ARBA00023237"/>
    </source>
</evidence>
<keyword evidence="8 12" id="KW-0798">TonB box</keyword>
<dbReference type="Pfam" id="PF00593">
    <property type="entry name" value="TonB_dep_Rec_b-barrel"/>
    <property type="match status" value="1"/>
</dbReference>
<keyword evidence="6" id="KW-0408">Iron</keyword>
<dbReference type="SUPFAM" id="SSF56935">
    <property type="entry name" value="Porins"/>
    <property type="match status" value="1"/>
</dbReference>
<keyword evidence="15" id="KW-0675">Receptor</keyword>
<dbReference type="InterPro" id="IPR039426">
    <property type="entry name" value="TonB-dep_rcpt-like"/>
</dbReference>
<evidence type="ECO:0000256" key="7">
    <source>
        <dbReference type="ARBA" id="ARBA00023065"/>
    </source>
</evidence>
<evidence type="ECO:0000256" key="1">
    <source>
        <dbReference type="ARBA" id="ARBA00004571"/>
    </source>
</evidence>
<keyword evidence="16" id="KW-1185">Reference proteome</keyword>
<keyword evidence="4" id="KW-0410">Iron transport</keyword>
<evidence type="ECO:0000256" key="9">
    <source>
        <dbReference type="ARBA" id="ARBA00023136"/>
    </source>
</evidence>
<keyword evidence="3 11" id="KW-1134">Transmembrane beta strand</keyword>
<evidence type="ECO:0000256" key="4">
    <source>
        <dbReference type="ARBA" id="ARBA00022496"/>
    </source>
</evidence>
<dbReference type="GO" id="GO:0009279">
    <property type="term" value="C:cell outer membrane"/>
    <property type="evidence" value="ECO:0007669"/>
    <property type="project" value="UniProtKB-SubCell"/>
</dbReference>
<evidence type="ECO:0000256" key="5">
    <source>
        <dbReference type="ARBA" id="ARBA00022692"/>
    </source>
</evidence>